<proteinExistence type="predicted"/>
<keyword evidence="2 4" id="KW-0863">Zinc-finger</keyword>
<keyword evidence="3" id="KW-0862">Zinc</keyword>
<dbReference type="InterPro" id="IPR027417">
    <property type="entry name" value="P-loop_NTPase"/>
</dbReference>
<evidence type="ECO:0000256" key="1">
    <source>
        <dbReference type="ARBA" id="ARBA00022723"/>
    </source>
</evidence>
<comment type="caution">
    <text evidence="6">The sequence shown here is derived from an EMBL/GenBank/DDBJ whole genome shotgun (WGS) entry which is preliminary data.</text>
</comment>
<dbReference type="InterPro" id="IPR001965">
    <property type="entry name" value="Znf_PHD"/>
</dbReference>
<evidence type="ECO:0000256" key="3">
    <source>
        <dbReference type="ARBA" id="ARBA00022833"/>
    </source>
</evidence>
<dbReference type="SUPFAM" id="SSF52540">
    <property type="entry name" value="P-loop containing nucleoside triphosphate hydrolases"/>
    <property type="match status" value="1"/>
</dbReference>
<dbReference type="InterPro" id="IPR019787">
    <property type="entry name" value="Znf_PHD-finger"/>
</dbReference>
<evidence type="ECO:0000259" key="5">
    <source>
        <dbReference type="PROSITE" id="PS50016"/>
    </source>
</evidence>
<dbReference type="PROSITE" id="PS50016">
    <property type="entry name" value="ZF_PHD_2"/>
    <property type="match status" value="1"/>
</dbReference>
<evidence type="ECO:0000256" key="2">
    <source>
        <dbReference type="ARBA" id="ARBA00022771"/>
    </source>
</evidence>
<dbReference type="SUPFAM" id="SSF57903">
    <property type="entry name" value="FYVE/PHD zinc finger"/>
    <property type="match status" value="1"/>
</dbReference>
<dbReference type="EMBL" id="VSWD01000005">
    <property type="protein sequence ID" value="KAK3102031.1"/>
    <property type="molecule type" value="Genomic_DNA"/>
</dbReference>
<organism evidence="6 7">
    <name type="scientific">Pinctada imbricata</name>
    <name type="common">Atlantic pearl-oyster</name>
    <name type="synonym">Pinctada martensii</name>
    <dbReference type="NCBI Taxonomy" id="66713"/>
    <lineage>
        <taxon>Eukaryota</taxon>
        <taxon>Metazoa</taxon>
        <taxon>Spiralia</taxon>
        <taxon>Lophotrochozoa</taxon>
        <taxon>Mollusca</taxon>
        <taxon>Bivalvia</taxon>
        <taxon>Autobranchia</taxon>
        <taxon>Pteriomorphia</taxon>
        <taxon>Pterioida</taxon>
        <taxon>Pterioidea</taxon>
        <taxon>Pteriidae</taxon>
        <taxon>Pinctada</taxon>
    </lineage>
</organism>
<evidence type="ECO:0000313" key="7">
    <source>
        <dbReference type="Proteomes" id="UP001186944"/>
    </source>
</evidence>
<sequence length="705" mass="80585">MIKASKRAIHAILQKADVSDEELITAFTGAEALLNSRPLTFQSANADDIVSLTSNHFLHGQLGGQFAQQSVDETEFNPRKRWRRIQEIVRHFWHRWMRGWIPGLNSRNKWVHPHKDMQKDDVVIVMNPNEPRGHWPLGRVEEVYPGKDGHVRVVKLKVGGNRRVSLLKTGNTAPKILALKEGAPVILTRNLTKGLFNGQRGKVYRLLSNEPPVIDFDGKVVTLQRLRYEIYDSEEGRVLASRTQYPVILAFALTVHRAQGQTLEYLQIDCKSFFAAGQMGIAVGRATKKAEVQILNFNEEAAFLKHKDCVYEFYERVSLPALDNKTCCKNEHDQSIEISKETNPVDDEIIEVLDNLKQVENEPDLDLTTEYTELPTRECPFQLSESIQTNKDATFLCTVSVEKVLSPEFVNYQTFIYGKIYEILNSQKRETSQHWNAAYSAVNRFILSDIHRNKCQQVYKHSKMTNDENKLSTRLVMWLKDKEIQRKSDDIVQQQLTQLQEQSSSTSPSSLSSAGKAKLRYVAGCCLHKFENFHIIGKNLIDNNENLKEEWLSLFGAFENEDITDEIFIDLIHDLYDDITANFLKISLADGMKKFKEMIPRKKKQSLHSKLQALGEKSSSSKAMTPLHEEASTSSASDYICTKACEEHPNQMSDQSIGCDKCDRWFHYGCVNLTGKEAFLTSKRARWYCNFCSKKGKGTGKVRKM</sequence>
<dbReference type="Gene3D" id="3.40.50.300">
    <property type="entry name" value="P-loop containing nucleotide triphosphate hydrolases"/>
    <property type="match status" value="2"/>
</dbReference>
<reference evidence="6" key="1">
    <citation type="submission" date="2019-08" db="EMBL/GenBank/DDBJ databases">
        <title>The improved chromosome-level genome for the pearl oyster Pinctada fucata martensii using PacBio sequencing and Hi-C.</title>
        <authorList>
            <person name="Zheng Z."/>
        </authorList>
    </citation>
    <scope>NUCLEOTIDE SEQUENCE</scope>
    <source>
        <strain evidence="6">ZZ-2019</strain>
        <tissue evidence="6">Adductor muscle</tissue>
    </source>
</reference>
<dbReference type="PANTHER" id="PTHR47331:SF1">
    <property type="entry name" value="GAG-LIKE PROTEIN"/>
    <property type="match status" value="1"/>
</dbReference>
<feature type="domain" description="PHD-type" evidence="5">
    <location>
        <begin position="638"/>
        <end position="695"/>
    </location>
</feature>
<dbReference type="GO" id="GO:0008270">
    <property type="term" value="F:zinc ion binding"/>
    <property type="evidence" value="ECO:0007669"/>
    <property type="project" value="UniProtKB-KW"/>
</dbReference>
<accession>A0AA89C147</accession>
<dbReference type="Pfam" id="PF00628">
    <property type="entry name" value="PHD"/>
    <property type="match status" value="1"/>
</dbReference>
<keyword evidence="7" id="KW-1185">Reference proteome</keyword>
<gene>
    <name evidence="6" type="ORF">FSP39_008246</name>
</gene>
<dbReference type="PANTHER" id="PTHR47331">
    <property type="entry name" value="PHD-TYPE DOMAIN-CONTAINING PROTEIN"/>
    <property type="match status" value="1"/>
</dbReference>
<dbReference type="Pfam" id="PF18701">
    <property type="entry name" value="DUF5641"/>
    <property type="match status" value="1"/>
</dbReference>
<name>A0AA89C147_PINIB</name>
<evidence type="ECO:0000313" key="6">
    <source>
        <dbReference type="EMBL" id="KAK3102031.1"/>
    </source>
</evidence>
<dbReference type="SMART" id="SM00249">
    <property type="entry name" value="PHD"/>
    <property type="match status" value="1"/>
</dbReference>
<evidence type="ECO:0000256" key="4">
    <source>
        <dbReference type="PROSITE-ProRule" id="PRU00146"/>
    </source>
</evidence>
<protein>
    <recommendedName>
        <fullName evidence="5">PHD-type domain-containing protein</fullName>
    </recommendedName>
</protein>
<dbReference type="InterPro" id="IPR040676">
    <property type="entry name" value="DUF5641"/>
</dbReference>
<dbReference type="Pfam" id="PF21530">
    <property type="entry name" value="Pif1_2B_dom"/>
    <property type="match status" value="1"/>
</dbReference>
<dbReference type="Gene3D" id="3.30.40.10">
    <property type="entry name" value="Zinc/RING finger domain, C3HC4 (zinc finger)"/>
    <property type="match status" value="1"/>
</dbReference>
<keyword evidence="1" id="KW-0479">Metal-binding</keyword>
<dbReference type="Proteomes" id="UP001186944">
    <property type="component" value="Unassembled WGS sequence"/>
</dbReference>
<dbReference type="InterPro" id="IPR013083">
    <property type="entry name" value="Znf_RING/FYVE/PHD"/>
</dbReference>
<dbReference type="AlphaFoldDB" id="A0AA89C147"/>
<dbReference type="Gene3D" id="2.30.30.940">
    <property type="match status" value="1"/>
</dbReference>
<dbReference type="InterPro" id="IPR011011">
    <property type="entry name" value="Znf_FYVE_PHD"/>
</dbReference>
<dbReference type="InterPro" id="IPR049163">
    <property type="entry name" value="Pif1-like_2B_dom"/>
</dbReference>